<name>A0A146M812_LYGHE</name>
<reference evidence="1" key="1">
    <citation type="journal article" date="2016" name="Gigascience">
        <title>De novo construction of an expanded transcriptome assembly for the western tarnished plant bug, Lygus hesperus.</title>
        <authorList>
            <person name="Tassone E.E."/>
            <person name="Geib S.M."/>
            <person name="Hall B."/>
            <person name="Fabrick J.A."/>
            <person name="Brent C.S."/>
            <person name="Hull J.J."/>
        </authorList>
    </citation>
    <scope>NUCLEOTIDE SEQUENCE</scope>
</reference>
<protein>
    <submittedName>
        <fullName evidence="1">Uncharacterized protein</fullName>
    </submittedName>
</protein>
<accession>A0A146M812</accession>
<evidence type="ECO:0000313" key="1">
    <source>
        <dbReference type="EMBL" id="JAQ14896.1"/>
    </source>
</evidence>
<gene>
    <name evidence="1" type="ORF">g.1100</name>
</gene>
<proteinExistence type="predicted"/>
<dbReference type="EMBL" id="GDHC01003733">
    <property type="protein sequence ID" value="JAQ14896.1"/>
    <property type="molecule type" value="Transcribed_RNA"/>
</dbReference>
<sequence>MVVNIRTSCSISVRFVPKMLIPSNYSRNSTPADHTSTFDVYRVLPSSISGARYGIVTTRFVYPWRNEQGSQARLYPKSSTLTSPPLPSTTLEAFISLCRTLRSCISTYACKMWYIMYYTCGILYPPSSPRLNISNSPSLYLSLYVSTVGGSLGRPSLPSQPLCCFSYSLPRSCYSLPTSL</sequence>
<dbReference type="AlphaFoldDB" id="A0A146M812"/>
<organism evidence="1">
    <name type="scientific">Lygus hesperus</name>
    <name type="common">Western plant bug</name>
    <dbReference type="NCBI Taxonomy" id="30085"/>
    <lineage>
        <taxon>Eukaryota</taxon>
        <taxon>Metazoa</taxon>
        <taxon>Ecdysozoa</taxon>
        <taxon>Arthropoda</taxon>
        <taxon>Hexapoda</taxon>
        <taxon>Insecta</taxon>
        <taxon>Pterygota</taxon>
        <taxon>Neoptera</taxon>
        <taxon>Paraneoptera</taxon>
        <taxon>Hemiptera</taxon>
        <taxon>Heteroptera</taxon>
        <taxon>Panheteroptera</taxon>
        <taxon>Cimicomorpha</taxon>
        <taxon>Miridae</taxon>
        <taxon>Mirini</taxon>
        <taxon>Lygus</taxon>
    </lineage>
</organism>